<dbReference type="RefSeq" id="WP_313271798.1">
    <property type="nucleotide sequence ID" value="NZ_JASXSX010000001.1"/>
</dbReference>
<comment type="subcellular location">
    <subcellularLocation>
        <location evidence="1">Cell membrane</location>
        <topology evidence="1">Multi-pass membrane protein</topology>
    </subcellularLocation>
</comment>
<evidence type="ECO:0000256" key="7">
    <source>
        <dbReference type="ARBA" id="ARBA00022989"/>
    </source>
</evidence>
<feature type="transmembrane region" description="Helical" evidence="9">
    <location>
        <begin position="201"/>
        <end position="224"/>
    </location>
</feature>
<feature type="transmembrane region" description="Helical" evidence="9">
    <location>
        <begin position="381"/>
        <end position="399"/>
    </location>
</feature>
<dbReference type="EMBL" id="JASXSX010000001">
    <property type="protein sequence ID" value="MDT3766695.1"/>
    <property type="molecule type" value="Genomic_DNA"/>
</dbReference>
<name>A0ABU3I8J0_9ACTO</name>
<feature type="transmembrane region" description="Helical" evidence="9">
    <location>
        <begin position="78"/>
        <end position="100"/>
    </location>
</feature>
<dbReference type="PANTHER" id="PTHR30588">
    <property type="entry name" value="BRANCHED-CHAIN AMINO ACID TRANSPORT SYSTEM 2 CARRIER PROTEIN"/>
    <property type="match status" value="1"/>
</dbReference>
<gene>
    <name evidence="10" type="primary">brnQ</name>
    <name evidence="10" type="ORF">QS713_01265</name>
</gene>
<evidence type="ECO:0000256" key="8">
    <source>
        <dbReference type="ARBA" id="ARBA00023136"/>
    </source>
</evidence>
<feature type="transmembrane region" description="Helical" evidence="9">
    <location>
        <begin position="419"/>
        <end position="439"/>
    </location>
</feature>
<dbReference type="Proteomes" id="UP001247542">
    <property type="component" value="Unassembled WGS sequence"/>
</dbReference>
<accession>A0ABU3I8J0</accession>
<feature type="transmembrane region" description="Helical" evidence="9">
    <location>
        <begin position="356"/>
        <end position="374"/>
    </location>
</feature>
<organism evidence="10 11">
    <name type="scientific">Gleimia hominis</name>
    <dbReference type="NCBI Taxonomy" id="595468"/>
    <lineage>
        <taxon>Bacteria</taxon>
        <taxon>Bacillati</taxon>
        <taxon>Actinomycetota</taxon>
        <taxon>Actinomycetes</taxon>
        <taxon>Actinomycetales</taxon>
        <taxon>Actinomycetaceae</taxon>
        <taxon>Gleimia</taxon>
    </lineage>
</organism>
<keyword evidence="8 9" id="KW-0472">Membrane</keyword>
<evidence type="ECO:0000256" key="4">
    <source>
        <dbReference type="ARBA" id="ARBA00022475"/>
    </source>
</evidence>
<keyword evidence="3" id="KW-0813">Transport</keyword>
<feature type="transmembrane region" description="Helical" evidence="9">
    <location>
        <begin position="236"/>
        <end position="257"/>
    </location>
</feature>
<comment type="caution">
    <text evidence="10">The sequence shown here is derived from an EMBL/GenBank/DDBJ whole genome shotgun (WGS) entry which is preliminary data.</text>
</comment>
<dbReference type="NCBIfam" id="TIGR00796">
    <property type="entry name" value="livcs"/>
    <property type="match status" value="1"/>
</dbReference>
<feature type="transmembrane region" description="Helical" evidence="9">
    <location>
        <begin position="130"/>
        <end position="149"/>
    </location>
</feature>
<evidence type="ECO:0000256" key="3">
    <source>
        <dbReference type="ARBA" id="ARBA00022448"/>
    </source>
</evidence>
<keyword evidence="6" id="KW-0029">Amino-acid transport</keyword>
<dbReference type="PANTHER" id="PTHR30588:SF7">
    <property type="entry name" value="BRANCHED-CHAIN AMINO ACID CARRIER PROTEIN SAOUHSC_01411-RELATED"/>
    <property type="match status" value="1"/>
</dbReference>
<comment type="similarity">
    <text evidence="2">Belongs to the branched chain amino acid transporter family.</text>
</comment>
<feature type="transmembrane region" description="Helical" evidence="9">
    <location>
        <begin position="161"/>
        <end position="181"/>
    </location>
</feature>
<keyword evidence="7 9" id="KW-1133">Transmembrane helix</keyword>
<sequence>MKFRDSKTYTLVITGLALFAMFFGAGNLIFPIMIGVDAGTNVSWALIGFLCTGVLLPVLGMIAVATSQDGITGIANRIGRVPGLVFTVTVFLSTGMLYAIPRVATVSYEMSVKPLLTSGGQPSDITSEDAVGLAVYTLVFFAVVTLMVLNPTELLERIGAWLTPALVILLVVLISAAFFKLPSTAVAPAAKFADNPMPTGIIEGYFTMDALASFVFGIVIIVSLRNRGFNTKQQVFAGTAKAGVIAGTLLALVYIGLTLLGNRVAGQGLTNGAQALATAASSLFGRGGQVIFGLIALLACLTTAVGLVGASVQYFRTLFPRVGYKQMVAVHIAVSLLLANMGLEAILKVVAPLNQFIYPAAICVIVVCLVDIPVPGKLKWAYRLPAWVAFFISAFEALYSTELPAFEGLRYYLDMLPLGQVQMAWVMPALVALIAGMVLDAYQGRIKHEFEDVAESDGAILEGARGL</sequence>
<keyword evidence="4" id="KW-1003">Cell membrane</keyword>
<protein>
    <submittedName>
        <fullName evidence="10">Branched-chain amino acid transport system II carrier protein</fullName>
    </submittedName>
</protein>
<evidence type="ECO:0000256" key="5">
    <source>
        <dbReference type="ARBA" id="ARBA00022692"/>
    </source>
</evidence>
<evidence type="ECO:0000313" key="10">
    <source>
        <dbReference type="EMBL" id="MDT3766695.1"/>
    </source>
</evidence>
<feature type="transmembrane region" description="Helical" evidence="9">
    <location>
        <begin position="42"/>
        <end position="66"/>
    </location>
</feature>
<reference evidence="10 11" key="1">
    <citation type="submission" date="2023-06" db="EMBL/GenBank/DDBJ databases">
        <title>Draft genome sequence of Gleimia hominis type strain CCUG 57540T.</title>
        <authorList>
            <person name="Salva-Serra F."/>
            <person name="Cardew S."/>
            <person name="Jensie Markopoulos S."/>
            <person name="Ohlen M."/>
            <person name="Inganas E."/>
            <person name="Svensson-Stadler L."/>
            <person name="Moore E.R.B."/>
        </authorList>
    </citation>
    <scope>NUCLEOTIDE SEQUENCE [LARGE SCALE GENOMIC DNA]</scope>
    <source>
        <strain evidence="10 11">CCUG 57540</strain>
    </source>
</reference>
<evidence type="ECO:0000256" key="1">
    <source>
        <dbReference type="ARBA" id="ARBA00004651"/>
    </source>
</evidence>
<evidence type="ECO:0000256" key="6">
    <source>
        <dbReference type="ARBA" id="ARBA00022970"/>
    </source>
</evidence>
<dbReference type="InterPro" id="IPR004685">
    <property type="entry name" value="Brnchd-chn_aa_trnsp_Livcs"/>
</dbReference>
<feature type="transmembrane region" description="Helical" evidence="9">
    <location>
        <begin position="12"/>
        <end position="36"/>
    </location>
</feature>
<keyword evidence="11" id="KW-1185">Reference proteome</keyword>
<proteinExistence type="inferred from homology"/>
<dbReference type="Pfam" id="PF05525">
    <property type="entry name" value="Branch_AA_trans"/>
    <property type="match status" value="1"/>
</dbReference>
<feature type="transmembrane region" description="Helical" evidence="9">
    <location>
        <begin position="327"/>
        <end position="350"/>
    </location>
</feature>
<feature type="transmembrane region" description="Helical" evidence="9">
    <location>
        <begin position="290"/>
        <end position="315"/>
    </location>
</feature>
<evidence type="ECO:0000256" key="9">
    <source>
        <dbReference type="SAM" id="Phobius"/>
    </source>
</evidence>
<keyword evidence="5 9" id="KW-0812">Transmembrane</keyword>
<evidence type="ECO:0000256" key="2">
    <source>
        <dbReference type="ARBA" id="ARBA00008540"/>
    </source>
</evidence>
<evidence type="ECO:0000313" key="11">
    <source>
        <dbReference type="Proteomes" id="UP001247542"/>
    </source>
</evidence>